<organism evidence="1">
    <name type="scientific">freshwater metagenome</name>
    <dbReference type="NCBI Taxonomy" id="449393"/>
    <lineage>
        <taxon>unclassified sequences</taxon>
        <taxon>metagenomes</taxon>
        <taxon>ecological metagenomes</taxon>
    </lineage>
</organism>
<accession>A0A6J7N3J4</accession>
<dbReference type="AlphaFoldDB" id="A0A6J7N3J4"/>
<evidence type="ECO:0000313" key="1">
    <source>
        <dbReference type="EMBL" id="CAB4986705.1"/>
    </source>
</evidence>
<proteinExistence type="predicted"/>
<protein>
    <submittedName>
        <fullName evidence="1">Unannotated protein</fullName>
    </submittedName>
</protein>
<dbReference type="EMBL" id="CAFBOF010000049">
    <property type="protein sequence ID" value="CAB4986705.1"/>
    <property type="molecule type" value="Genomic_DNA"/>
</dbReference>
<name>A0A6J7N3J4_9ZZZZ</name>
<reference evidence="1" key="1">
    <citation type="submission" date="2020-05" db="EMBL/GenBank/DDBJ databases">
        <authorList>
            <person name="Chiriac C."/>
            <person name="Salcher M."/>
            <person name="Ghai R."/>
            <person name="Kavagutti S V."/>
        </authorList>
    </citation>
    <scope>NUCLEOTIDE SEQUENCE</scope>
</reference>
<sequence length="49" mass="5255">MNDVIGDRNPVSLVVQPRAGHEFKPRTLATGEPAGATVEDLIFGNTYIS</sequence>
<gene>
    <name evidence="1" type="ORF">UFOPK3897_01473</name>
</gene>